<name>A0A9P0JMQ6_ACAOB</name>
<accession>A0A9P0JMQ6</accession>
<comment type="caution">
    <text evidence="2">The sequence shown here is derived from an EMBL/GenBank/DDBJ whole genome shotgun (WGS) entry which is preliminary data.</text>
</comment>
<feature type="region of interest" description="Disordered" evidence="1">
    <location>
        <begin position="113"/>
        <end position="132"/>
    </location>
</feature>
<dbReference type="OrthoDB" id="6927140at2759"/>
<feature type="region of interest" description="Disordered" evidence="1">
    <location>
        <begin position="236"/>
        <end position="268"/>
    </location>
</feature>
<organism evidence="2 3">
    <name type="scientific">Acanthoscelides obtectus</name>
    <name type="common">Bean weevil</name>
    <name type="synonym">Bruchus obtectus</name>
    <dbReference type="NCBI Taxonomy" id="200917"/>
    <lineage>
        <taxon>Eukaryota</taxon>
        <taxon>Metazoa</taxon>
        <taxon>Ecdysozoa</taxon>
        <taxon>Arthropoda</taxon>
        <taxon>Hexapoda</taxon>
        <taxon>Insecta</taxon>
        <taxon>Pterygota</taxon>
        <taxon>Neoptera</taxon>
        <taxon>Endopterygota</taxon>
        <taxon>Coleoptera</taxon>
        <taxon>Polyphaga</taxon>
        <taxon>Cucujiformia</taxon>
        <taxon>Chrysomeloidea</taxon>
        <taxon>Chrysomelidae</taxon>
        <taxon>Bruchinae</taxon>
        <taxon>Bruchini</taxon>
        <taxon>Acanthoscelides</taxon>
    </lineage>
</organism>
<gene>
    <name evidence="2" type="ORF">ACAOBT_LOCUS37</name>
</gene>
<evidence type="ECO:0000313" key="2">
    <source>
        <dbReference type="EMBL" id="CAH1953442.1"/>
    </source>
</evidence>
<evidence type="ECO:0000256" key="1">
    <source>
        <dbReference type="SAM" id="MobiDB-lite"/>
    </source>
</evidence>
<protein>
    <submittedName>
        <fullName evidence="2">Uncharacterized protein</fullName>
    </submittedName>
</protein>
<keyword evidence="3" id="KW-1185">Reference proteome</keyword>
<evidence type="ECO:0000313" key="3">
    <source>
        <dbReference type="Proteomes" id="UP001152888"/>
    </source>
</evidence>
<reference evidence="2" key="1">
    <citation type="submission" date="2022-03" db="EMBL/GenBank/DDBJ databases">
        <authorList>
            <person name="Sayadi A."/>
        </authorList>
    </citation>
    <scope>NUCLEOTIDE SEQUENCE</scope>
</reference>
<dbReference type="AlphaFoldDB" id="A0A9P0JMQ6"/>
<sequence>MHSRTYRTAGQPQSKRLTFSASCSQCLHNDESLDNVSCNASYRSKLLSGPRLFLATFAVESLTTSLANEQPDVSSHMSLKILWESVDNALPTEETGEADDVVEMRTAVVEEVSRKSQQPITSRPGCNKKQKKNEDLTTETLMTVRDHFKTPKEQLDRFDLLGKTIAVKLRGLEKRQALIAEKKIGDILFEAEMGSLNTAPIYRYAASPSQSPYTTPCPTPSPTYGQGSCTALASQSPNVTPCPTPSPTYGQGSFRQFHNDGSGQLSFSQDNTASTYFSQFDANS</sequence>
<dbReference type="Proteomes" id="UP001152888">
    <property type="component" value="Unassembled WGS sequence"/>
</dbReference>
<proteinExistence type="predicted"/>
<dbReference type="EMBL" id="CAKOFQ010006651">
    <property type="protein sequence ID" value="CAH1953442.1"/>
    <property type="molecule type" value="Genomic_DNA"/>
</dbReference>
<feature type="compositionally biased region" description="Polar residues" evidence="1">
    <location>
        <begin position="247"/>
        <end position="268"/>
    </location>
</feature>